<geneLocation type="plasmid" evidence="1 2">
    <name>pBRV563</name>
</geneLocation>
<keyword evidence="1" id="KW-0614">Plasmid</keyword>
<dbReference type="AlphaFoldDB" id="A0AB38XA02"/>
<name>A0AB38XA02_LEVBR</name>
<evidence type="ECO:0000313" key="2">
    <source>
        <dbReference type="Proteomes" id="UP001164768"/>
    </source>
</evidence>
<dbReference type="EMBL" id="CP113120">
    <property type="protein sequence ID" value="WAD03011.1"/>
    <property type="molecule type" value="Genomic_DNA"/>
</dbReference>
<protein>
    <submittedName>
        <fullName evidence="1">DNA phosphorothioation-dependent restriction protein DptG</fullName>
    </submittedName>
</protein>
<dbReference type="RefSeq" id="WP_125766010.1">
    <property type="nucleotide sequence ID" value="NZ_CP113120.1"/>
</dbReference>
<dbReference type="REBASE" id="681105">
    <property type="entry name" value="Lbr91DptGP"/>
</dbReference>
<accession>A0AB38XA02</accession>
<reference evidence="1" key="1">
    <citation type="submission" date="2022-11" db="EMBL/GenBank/DDBJ databases">
        <title>Whole genome sequence of Levilactobacillus brevis SMB091.</title>
        <authorList>
            <person name="Kim J.-M."/>
            <person name="Kim O.-C."/>
            <person name="Choi Y.H."/>
            <person name="Han N.S."/>
            <person name="Hurh B."/>
        </authorList>
    </citation>
    <scope>NUCLEOTIDE SEQUENCE</scope>
    <source>
        <strain evidence="1">SMB091</strain>
        <plasmid evidence="1">pBRV563</plasmid>
    </source>
</reference>
<organism evidence="1 2">
    <name type="scientific">Levilactobacillus brevis</name>
    <name type="common">Lactobacillus brevis</name>
    <dbReference type="NCBI Taxonomy" id="1580"/>
    <lineage>
        <taxon>Bacteria</taxon>
        <taxon>Bacillati</taxon>
        <taxon>Bacillota</taxon>
        <taxon>Bacilli</taxon>
        <taxon>Lactobacillales</taxon>
        <taxon>Lactobacillaceae</taxon>
        <taxon>Levilactobacillus</taxon>
    </lineage>
</organism>
<gene>
    <name evidence="1" type="primary">dptG</name>
    <name evidence="1" type="ORF">ORR04_12960</name>
</gene>
<dbReference type="InterPro" id="IPR017645">
    <property type="entry name" value="Dnd_assoc_1"/>
</dbReference>
<dbReference type="Proteomes" id="UP001164768">
    <property type="component" value="Plasmid pBRV563"/>
</dbReference>
<sequence length="446" mass="51057">MNEQVKALCTTLHFETKFKATHDFAGYILPFFTRKPERVKFTNGFTPMVGVIARAVNGKNVDLNQSALTAKSTLIDTDVDQQVVDQLFSPDIYREMPSSKLLQYLPLSESKERTGEIRLGEFLIELLRLKENQTFVASFSGTQPANLYERVVFEGLKATESAKQQAPRHFEFYNQGYYEDLFRQDVQRLIQDKGYFYDHIAELLKFYYFTYVTQTIARVSNSKARQTITPLYFALENESISRSRQAVKTGYSMVYQHGQDLLTDVDVLNYLNALIPDTKHFYWKNQILSPDFAYIHALYANLAEFLPIFSQQLDAAVTAGIDFEFPDLSAAVKCLWTLLAKRSDGSRGTSSRYAKSFEEIAQQGFVRQHGRLGRTFSLNKHTVLMLTTAIVGQDKMPLNAVFKALQERGVYFDRMTRDQVIALYEQANILEKLSDSGDAQYVRGIL</sequence>
<proteinExistence type="predicted"/>
<dbReference type="NCBIfam" id="TIGR03236">
    <property type="entry name" value="dnd_assoc_1"/>
    <property type="match status" value="1"/>
</dbReference>
<evidence type="ECO:0000313" key="1">
    <source>
        <dbReference type="EMBL" id="WAD03011.1"/>
    </source>
</evidence>